<dbReference type="Proteomes" id="UP001229251">
    <property type="component" value="Unassembled WGS sequence"/>
</dbReference>
<evidence type="ECO:0000313" key="1">
    <source>
        <dbReference type="EMBL" id="MDK7187945.1"/>
    </source>
</evidence>
<name>A0AAJ1Q5R0_9LACT</name>
<organism evidence="1 2">
    <name type="scientific">Facklamia hominis</name>
    <dbReference type="NCBI Taxonomy" id="178214"/>
    <lineage>
        <taxon>Bacteria</taxon>
        <taxon>Bacillati</taxon>
        <taxon>Bacillota</taxon>
        <taxon>Bacilli</taxon>
        <taxon>Lactobacillales</taxon>
        <taxon>Aerococcaceae</taxon>
        <taxon>Facklamia</taxon>
    </lineage>
</organism>
<comment type="caution">
    <text evidence="1">The sequence shown here is derived from an EMBL/GenBank/DDBJ whole genome shotgun (WGS) entry which is preliminary data.</text>
</comment>
<reference evidence="1" key="1">
    <citation type="submission" date="2023-05" db="EMBL/GenBank/DDBJ databases">
        <title>Cataloging the Phylogenetic Diversity of Human Bladder Bacteria.</title>
        <authorList>
            <person name="Du J."/>
        </authorList>
    </citation>
    <scope>NUCLEOTIDE SEQUENCE</scope>
    <source>
        <strain evidence="1">UMB1231</strain>
    </source>
</reference>
<proteinExistence type="predicted"/>
<dbReference type="AlphaFoldDB" id="A0AAJ1Q5R0"/>
<accession>A0AAJ1Q5R0</accession>
<protein>
    <submittedName>
        <fullName evidence="1">Uncharacterized protein</fullName>
    </submittedName>
</protein>
<evidence type="ECO:0000313" key="2">
    <source>
        <dbReference type="Proteomes" id="UP001229251"/>
    </source>
</evidence>
<dbReference type="RefSeq" id="WP_285066369.1">
    <property type="nucleotide sequence ID" value="NZ_CAUPDI010000007.1"/>
</dbReference>
<dbReference type="EMBL" id="JASOOE010000018">
    <property type="protein sequence ID" value="MDK7187945.1"/>
    <property type="molecule type" value="Genomic_DNA"/>
</dbReference>
<gene>
    <name evidence="1" type="ORF">QP433_08115</name>
</gene>
<sequence length="100" mass="11415">MKQLKVKRLAILDILGRPVVGGAIVETDPYRNVVIMEDPDGERYVVHKKTLDPKFKPTKLTGSYKHGRRSFDLKASQKANYKLKYTRFGGVEPIIKQQSN</sequence>